<dbReference type="EMBL" id="JAHHUM010001069">
    <property type="protein sequence ID" value="KAK5614871.1"/>
    <property type="molecule type" value="Genomic_DNA"/>
</dbReference>
<accession>A0AAV9S0N2</accession>
<evidence type="ECO:0000256" key="1">
    <source>
        <dbReference type="ARBA" id="ARBA00004370"/>
    </source>
</evidence>
<name>A0AAV9S0N2_9TELE</name>
<comment type="similarity">
    <text evidence="2">Belongs to the CD225/Dispanin family.</text>
</comment>
<dbReference type="PANTHER" id="PTHR14948:SF46">
    <property type="entry name" value="DISPANIN SUBFAMILY A MEMBER 2B-LIKE-RELATED"/>
    <property type="match status" value="1"/>
</dbReference>
<evidence type="ECO:0000313" key="8">
    <source>
        <dbReference type="Proteomes" id="UP001311232"/>
    </source>
</evidence>
<dbReference type="AlphaFoldDB" id="A0AAV9S0N2"/>
<comment type="subcellular location">
    <subcellularLocation>
        <location evidence="1">Membrane</location>
    </subcellularLocation>
</comment>
<keyword evidence="8" id="KW-1185">Reference proteome</keyword>
<dbReference type="Pfam" id="PF04505">
    <property type="entry name" value="CD225"/>
    <property type="match status" value="1"/>
</dbReference>
<dbReference type="PANTHER" id="PTHR14948">
    <property type="entry name" value="NG5"/>
    <property type="match status" value="1"/>
</dbReference>
<reference evidence="7 8" key="1">
    <citation type="submission" date="2021-06" db="EMBL/GenBank/DDBJ databases">
        <authorList>
            <person name="Palmer J.M."/>
        </authorList>
    </citation>
    <scope>NUCLEOTIDE SEQUENCE [LARGE SCALE GENOMIC DNA]</scope>
    <source>
        <strain evidence="7 8">MEX-2019</strain>
        <tissue evidence="7">Muscle</tissue>
    </source>
</reference>
<gene>
    <name evidence="7" type="ORF">CRENBAI_010628</name>
</gene>
<dbReference type="InterPro" id="IPR007593">
    <property type="entry name" value="CD225/Dispanin_fam"/>
</dbReference>
<keyword evidence="4 6" id="KW-1133">Transmembrane helix</keyword>
<sequence>METGQTHSAASSYLRWSIFSTLCCCLPLGIAAIVYSNQVSYAIATGDTVAAANASRKAKILNIIAAVLGVTVNITALALTICLLI</sequence>
<dbReference type="InterPro" id="IPR051423">
    <property type="entry name" value="CD225/Dispanin"/>
</dbReference>
<keyword evidence="5 6" id="KW-0472">Membrane</keyword>
<protein>
    <submittedName>
        <fullName evidence="7">Uncharacterized protein</fullName>
    </submittedName>
</protein>
<dbReference type="GO" id="GO:0016020">
    <property type="term" value="C:membrane"/>
    <property type="evidence" value="ECO:0007669"/>
    <property type="project" value="UniProtKB-SubCell"/>
</dbReference>
<evidence type="ECO:0000256" key="4">
    <source>
        <dbReference type="ARBA" id="ARBA00022989"/>
    </source>
</evidence>
<evidence type="ECO:0000256" key="2">
    <source>
        <dbReference type="ARBA" id="ARBA00006843"/>
    </source>
</evidence>
<evidence type="ECO:0000313" key="7">
    <source>
        <dbReference type="EMBL" id="KAK5614871.1"/>
    </source>
</evidence>
<evidence type="ECO:0000256" key="3">
    <source>
        <dbReference type="ARBA" id="ARBA00022692"/>
    </source>
</evidence>
<proteinExistence type="inferred from homology"/>
<feature type="transmembrane region" description="Helical" evidence="6">
    <location>
        <begin position="60"/>
        <end position="84"/>
    </location>
</feature>
<organism evidence="7 8">
    <name type="scientific">Crenichthys baileyi</name>
    <name type="common">White River springfish</name>
    <dbReference type="NCBI Taxonomy" id="28760"/>
    <lineage>
        <taxon>Eukaryota</taxon>
        <taxon>Metazoa</taxon>
        <taxon>Chordata</taxon>
        <taxon>Craniata</taxon>
        <taxon>Vertebrata</taxon>
        <taxon>Euteleostomi</taxon>
        <taxon>Actinopterygii</taxon>
        <taxon>Neopterygii</taxon>
        <taxon>Teleostei</taxon>
        <taxon>Neoteleostei</taxon>
        <taxon>Acanthomorphata</taxon>
        <taxon>Ovalentaria</taxon>
        <taxon>Atherinomorphae</taxon>
        <taxon>Cyprinodontiformes</taxon>
        <taxon>Goodeidae</taxon>
        <taxon>Crenichthys</taxon>
    </lineage>
</organism>
<evidence type="ECO:0000256" key="5">
    <source>
        <dbReference type="ARBA" id="ARBA00023136"/>
    </source>
</evidence>
<comment type="caution">
    <text evidence="7">The sequence shown here is derived from an EMBL/GenBank/DDBJ whole genome shotgun (WGS) entry which is preliminary data.</text>
</comment>
<dbReference type="Proteomes" id="UP001311232">
    <property type="component" value="Unassembled WGS sequence"/>
</dbReference>
<feature type="transmembrane region" description="Helical" evidence="6">
    <location>
        <begin position="12"/>
        <end position="35"/>
    </location>
</feature>
<keyword evidence="3 6" id="KW-0812">Transmembrane</keyword>
<evidence type="ECO:0000256" key="6">
    <source>
        <dbReference type="SAM" id="Phobius"/>
    </source>
</evidence>